<protein>
    <submittedName>
        <fullName evidence="1">Uncharacterized protein</fullName>
    </submittedName>
</protein>
<dbReference type="EMBL" id="QJNU01000123">
    <property type="protein sequence ID" value="RYP06601.1"/>
    <property type="molecule type" value="Genomic_DNA"/>
</dbReference>
<dbReference type="PANTHER" id="PTHR42905">
    <property type="entry name" value="PHOSPHOENOLPYRUVATE CARBOXYLASE"/>
    <property type="match status" value="1"/>
</dbReference>
<name>A0A4Q4TI27_9PEZI</name>
<evidence type="ECO:0000313" key="1">
    <source>
        <dbReference type="EMBL" id="RYP06601.1"/>
    </source>
</evidence>
<dbReference type="Pfam" id="PF13714">
    <property type="entry name" value="PEP_mutase"/>
    <property type="match status" value="1"/>
</dbReference>
<dbReference type="PANTHER" id="PTHR42905:SF2">
    <property type="entry name" value="PHOSPHOENOLPYRUVATE CARBOXYLASE FAMILY PROTEIN"/>
    <property type="match status" value="1"/>
</dbReference>
<dbReference type="CDD" id="cd00377">
    <property type="entry name" value="ICL_PEPM"/>
    <property type="match status" value="1"/>
</dbReference>
<dbReference type="SUPFAM" id="SSF51621">
    <property type="entry name" value="Phosphoenolpyruvate/pyruvate domain"/>
    <property type="match status" value="1"/>
</dbReference>
<keyword evidence="2" id="KW-1185">Reference proteome</keyword>
<sequence length="319" mass="34692">MEAVSKSGPKKFCEALANRNGRCLVGPGVFDGISTRVASTVGFDFLYLAGSGATGSRVGEPDLSVMTQTEFADVARLIVMHTDLPVIADADTGFGGPLNIRRTVELYEHAGVAGLHIEDQVFPKRCGQLKGKDVVGLQVYLERVRSAVEAKKDPNFLIIARTDARQAKSLGGPEAAEKAFHEGVKRLKAALDAGADMAFMESPRTEEECRILVKECAPKPVLINVLPHGLTPNFTTEDCTRLGFAAAIYPCTGFIPAMLAMQRSYAGLKKKGSDLEYCEGKKIQDFFEQVGLKDSFDFDTKIEKFSQEEVKELSEEAES</sequence>
<evidence type="ECO:0000313" key="2">
    <source>
        <dbReference type="Proteomes" id="UP000293360"/>
    </source>
</evidence>
<dbReference type="InterPro" id="IPR015813">
    <property type="entry name" value="Pyrv/PenolPyrv_kinase-like_dom"/>
</dbReference>
<organism evidence="1 2">
    <name type="scientific">Monosporascus ibericus</name>
    <dbReference type="NCBI Taxonomy" id="155417"/>
    <lineage>
        <taxon>Eukaryota</taxon>
        <taxon>Fungi</taxon>
        <taxon>Dikarya</taxon>
        <taxon>Ascomycota</taxon>
        <taxon>Pezizomycotina</taxon>
        <taxon>Sordariomycetes</taxon>
        <taxon>Xylariomycetidae</taxon>
        <taxon>Xylariales</taxon>
        <taxon>Xylariales incertae sedis</taxon>
        <taxon>Monosporascus</taxon>
    </lineage>
</organism>
<dbReference type="InterPro" id="IPR040442">
    <property type="entry name" value="Pyrv_kinase-like_dom_sf"/>
</dbReference>
<dbReference type="InterPro" id="IPR039556">
    <property type="entry name" value="ICL/PEPM"/>
</dbReference>
<gene>
    <name evidence="1" type="ORF">DL764_003053</name>
</gene>
<dbReference type="STRING" id="155417.A0A4Q4TI27"/>
<reference evidence="1 2" key="1">
    <citation type="submission" date="2018-06" db="EMBL/GenBank/DDBJ databases">
        <title>Complete Genomes of Monosporascus.</title>
        <authorList>
            <person name="Robinson A.J."/>
            <person name="Natvig D.O."/>
        </authorList>
    </citation>
    <scope>NUCLEOTIDE SEQUENCE [LARGE SCALE GENOMIC DNA]</scope>
    <source>
        <strain evidence="1 2">CBS 110550</strain>
    </source>
</reference>
<comment type="caution">
    <text evidence="1">The sequence shown here is derived from an EMBL/GenBank/DDBJ whole genome shotgun (WGS) entry which is preliminary data.</text>
</comment>
<accession>A0A4Q4TI27</accession>
<dbReference type="GO" id="GO:0003824">
    <property type="term" value="F:catalytic activity"/>
    <property type="evidence" value="ECO:0007669"/>
    <property type="project" value="InterPro"/>
</dbReference>
<dbReference type="Proteomes" id="UP000293360">
    <property type="component" value="Unassembled WGS sequence"/>
</dbReference>
<dbReference type="Gene3D" id="3.20.20.60">
    <property type="entry name" value="Phosphoenolpyruvate-binding domains"/>
    <property type="match status" value="1"/>
</dbReference>
<dbReference type="AlphaFoldDB" id="A0A4Q4TI27"/>
<proteinExistence type="predicted"/>
<dbReference type="OrthoDB" id="1923844at2759"/>